<protein>
    <submittedName>
        <fullName evidence="2">GNAT family N-acetyltransferase</fullName>
    </submittedName>
</protein>
<dbReference type="GO" id="GO:0016747">
    <property type="term" value="F:acyltransferase activity, transferring groups other than amino-acyl groups"/>
    <property type="evidence" value="ECO:0007669"/>
    <property type="project" value="InterPro"/>
</dbReference>
<comment type="caution">
    <text evidence="2">The sequence shown here is derived from an EMBL/GenBank/DDBJ whole genome shotgun (WGS) entry which is preliminary data.</text>
</comment>
<dbReference type="AlphaFoldDB" id="A0A933SE36"/>
<dbReference type="PANTHER" id="PTHR43792:SF1">
    <property type="entry name" value="N-ACETYLTRANSFERASE DOMAIN-CONTAINING PROTEIN"/>
    <property type="match status" value="1"/>
</dbReference>
<proteinExistence type="predicted"/>
<dbReference type="InterPro" id="IPR016181">
    <property type="entry name" value="Acyl_CoA_acyltransferase"/>
</dbReference>
<dbReference type="EMBL" id="JACRIW010000079">
    <property type="protein sequence ID" value="MBI5170043.1"/>
    <property type="molecule type" value="Genomic_DNA"/>
</dbReference>
<dbReference type="PROSITE" id="PS51186">
    <property type="entry name" value="GNAT"/>
    <property type="match status" value="1"/>
</dbReference>
<dbReference type="Gene3D" id="3.40.630.30">
    <property type="match status" value="1"/>
</dbReference>
<dbReference type="SUPFAM" id="SSF55729">
    <property type="entry name" value="Acyl-CoA N-acyltransferases (Nat)"/>
    <property type="match status" value="1"/>
</dbReference>
<reference evidence="2" key="1">
    <citation type="submission" date="2020-07" db="EMBL/GenBank/DDBJ databases">
        <title>Huge and variable diversity of episymbiotic CPR bacteria and DPANN archaea in groundwater ecosystems.</title>
        <authorList>
            <person name="He C.Y."/>
            <person name="Keren R."/>
            <person name="Whittaker M."/>
            <person name="Farag I.F."/>
            <person name="Doudna J."/>
            <person name="Cate J.H.D."/>
            <person name="Banfield J.F."/>
        </authorList>
    </citation>
    <scope>NUCLEOTIDE SEQUENCE</scope>
    <source>
        <strain evidence="2">NC_groundwater_1813_Pr3_B-0.1um_71_17</strain>
    </source>
</reference>
<feature type="domain" description="N-acetyltransferase" evidence="1">
    <location>
        <begin position="9"/>
        <end position="169"/>
    </location>
</feature>
<dbReference type="InterPro" id="IPR051531">
    <property type="entry name" value="N-acetyltransferase"/>
</dbReference>
<name>A0A933SE36_UNCEI</name>
<sequence length="173" mass="18673">MTVLATDRLEARELTLDDAPFVHALVNDPDWIRFIGPRDAATVDAARAYLERAYLPLYAKRGLGLWAVSRRGETELIGVCSLLKRETLPDPDLGFAFLPQGRGQGYAREVAAACLAYAHGALGHPRVVAICSPGNTASCRVLEDVGMRFEKLVRLSEAGEELCLYASGEAAGA</sequence>
<evidence type="ECO:0000259" key="1">
    <source>
        <dbReference type="PROSITE" id="PS51186"/>
    </source>
</evidence>
<dbReference type="InterPro" id="IPR000182">
    <property type="entry name" value="GNAT_dom"/>
</dbReference>
<gene>
    <name evidence="2" type="ORF">HZA61_11185</name>
</gene>
<accession>A0A933SE36</accession>
<dbReference type="Proteomes" id="UP000696931">
    <property type="component" value="Unassembled WGS sequence"/>
</dbReference>
<evidence type="ECO:0000313" key="3">
    <source>
        <dbReference type="Proteomes" id="UP000696931"/>
    </source>
</evidence>
<evidence type="ECO:0000313" key="2">
    <source>
        <dbReference type="EMBL" id="MBI5170043.1"/>
    </source>
</evidence>
<organism evidence="2 3">
    <name type="scientific">Eiseniibacteriota bacterium</name>
    <dbReference type="NCBI Taxonomy" id="2212470"/>
    <lineage>
        <taxon>Bacteria</taxon>
        <taxon>Candidatus Eiseniibacteriota</taxon>
    </lineage>
</organism>
<dbReference type="Pfam" id="PF13302">
    <property type="entry name" value="Acetyltransf_3"/>
    <property type="match status" value="1"/>
</dbReference>
<dbReference type="PANTHER" id="PTHR43792">
    <property type="entry name" value="GNAT FAMILY, PUTATIVE (AFU_ORTHOLOGUE AFUA_3G00765)-RELATED-RELATED"/>
    <property type="match status" value="1"/>
</dbReference>